<protein>
    <recommendedName>
        <fullName evidence="9">Major facilitator superfamily (MFS) profile domain-containing protein</fullName>
    </recommendedName>
</protein>
<feature type="domain" description="Major facilitator superfamily (MFS) profile" evidence="9">
    <location>
        <begin position="18"/>
        <end position="446"/>
    </location>
</feature>
<keyword evidence="4" id="KW-0762">Sugar transport</keyword>
<evidence type="ECO:0000256" key="5">
    <source>
        <dbReference type="ARBA" id="ARBA00022692"/>
    </source>
</evidence>
<dbReference type="InterPro" id="IPR050549">
    <property type="entry name" value="MFS_Trehalose_Transporter"/>
</dbReference>
<accession>A0A482X0H7</accession>
<evidence type="ECO:0000256" key="4">
    <source>
        <dbReference type="ARBA" id="ARBA00022597"/>
    </source>
</evidence>
<feature type="transmembrane region" description="Helical" evidence="8">
    <location>
        <begin position="418"/>
        <end position="443"/>
    </location>
</feature>
<keyword evidence="5 8" id="KW-0812">Transmembrane</keyword>
<dbReference type="PROSITE" id="PS00216">
    <property type="entry name" value="SUGAR_TRANSPORT_1"/>
    <property type="match status" value="1"/>
</dbReference>
<dbReference type="EMBL" id="QKKF02019899">
    <property type="protein sequence ID" value="RZF39309.1"/>
    <property type="molecule type" value="Genomic_DNA"/>
</dbReference>
<dbReference type="InterPro" id="IPR003663">
    <property type="entry name" value="Sugar/inositol_transpt"/>
</dbReference>
<dbReference type="SUPFAM" id="SSF103473">
    <property type="entry name" value="MFS general substrate transporter"/>
    <property type="match status" value="1"/>
</dbReference>
<keyword evidence="6 8" id="KW-1133">Transmembrane helix</keyword>
<dbReference type="FunFam" id="1.20.1250.20:FF:000218">
    <property type="entry name" value="facilitated trehalose transporter Tret1"/>
    <property type="match status" value="1"/>
</dbReference>
<dbReference type="OrthoDB" id="6610146at2759"/>
<keyword evidence="2" id="KW-0813">Transport</keyword>
<dbReference type="InterPro" id="IPR020846">
    <property type="entry name" value="MFS_dom"/>
</dbReference>
<evidence type="ECO:0000256" key="1">
    <source>
        <dbReference type="ARBA" id="ARBA00004651"/>
    </source>
</evidence>
<dbReference type="Gene3D" id="1.20.1250.20">
    <property type="entry name" value="MFS general substrate transporter like domains"/>
    <property type="match status" value="1"/>
</dbReference>
<dbReference type="InterPro" id="IPR036259">
    <property type="entry name" value="MFS_trans_sf"/>
</dbReference>
<evidence type="ECO:0000256" key="3">
    <source>
        <dbReference type="ARBA" id="ARBA00022475"/>
    </source>
</evidence>
<feature type="transmembrane region" description="Helical" evidence="8">
    <location>
        <begin position="12"/>
        <end position="34"/>
    </location>
</feature>
<name>A0A482X0H7_LAOST</name>
<sequence>MASKGRGGGSAVLRQYIAVGTASLSFFIQGTSLGWPSPTIEKLKTSTPITDSQISWMVSVLYFGNFLSPIPAGYLMDRMGRKRMLVALSILPILSWLLVIFSTDPIILYVSRFLGGLWAGISATVIPMYQAEVSQPQVRGALSTFIQIMTYIGVCYEYILGPFVSYTTLGLLNVAIPVMFASAFMWMPESPYWYTIKNRKDEAREALTWLRNGLPRATIEDELELIEHSVKEEMKNKKTFGDLIATQGNRRGLLIVEMLAIFQRMSGISGVMAFTSITIKQFTIFGILLSPDICVIIMGVVWIISTFISTALVDKSGRRPLLMTSSLGSGIAMTLIAIWFFLDRQTSLDVSHTQWLPFFGLLIYGLFFSIGMGPIASTIQGETFPANTKAKASAITSISLAVTSFIMNKIYLDVENTIGMYFNFILFASACYMCLAFVVFFVIETKGKTLHDIQEELNTRKSDFV</sequence>
<comment type="caution">
    <text evidence="10">The sequence shown here is derived from an EMBL/GenBank/DDBJ whole genome shotgun (WGS) entry which is preliminary data.</text>
</comment>
<dbReference type="PANTHER" id="PTHR48021">
    <property type="match status" value="1"/>
</dbReference>
<dbReference type="GO" id="GO:0022857">
    <property type="term" value="F:transmembrane transporter activity"/>
    <property type="evidence" value="ECO:0007669"/>
    <property type="project" value="InterPro"/>
</dbReference>
<keyword evidence="11" id="KW-1185">Reference proteome</keyword>
<dbReference type="STRING" id="195883.A0A482X0H7"/>
<feature type="transmembrane region" description="Helical" evidence="8">
    <location>
        <begin position="320"/>
        <end position="342"/>
    </location>
</feature>
<feature type="transmembrane region" description="Helical" evidence="8">
    <location>
        <begin position="54"/>
        <end position="72"/>
    </location>
</feature>
<feature type="transmembrane region" description="Helical" evidence="8">
    <location>
        <begin position="354"/>
        <end position="373"/>
    </location>
</feature>
<reference evidence="10 11" key="1">
    <citation type="journal article" date="2017" name="Gigascience">
        <title>Genome sequence of the small brown planthopper, Laodelphax striatellus.</title>
        <authorList>
            <person name="Zhu J."/>
            <person name="Jiang F."/>
            <person name="Wang X."/>
            <person name="Yang P."/>
            <person name="Bao Y."/>
            <person name="Zhao W."/>
            <person name="Wang W."/>
            <person name="Lu H."/>
            <person name="Wang Q."/>
            <person name="Cui N."/>
            <person name="Li J."/>
            <person name="Chen X."/>
            <person name="Luo L."/>
            <person name="Yu J."/>
            <person name="Kang L."/>
            <person name="Cui F."/>
        </authorList>
    </citation>
    <scope>NUCLEOTIDE SEQUENCE [LARGE SCALE GENOMIC DNA]</scope>
    <source>
        <strain evidence="10">Lst14</strain>
    </source>
</reference>
<dbReference type="InterPro" id="IPR005828">
    <property type="entry name" value="MFS_sugar_transport-like"/>
</dbReference>
<evidence type="ECO:0000256" key="2">
    <source>
        <dbReference type="ARBA" id="ARBA00022448"/>
    </source>
</evidence>
<organism evidence="10 11">
    <name type="scientific">Laodelphax striatellus</name>
    <name type="common">Small brown planthopper</name>
    <name type="synonym">Delphax striatella</name>
    <dbReference type="NCBI Taxonomy" id="195883"/>
    <lineage>
        <taxon>Eukaryota</taxon>
        <taxon>Metazoa</taxon>
        <taxon>Ecdysozoa</taxon>
        <taxon>Arthropoda</taxon>
        <taxon>Hexapoda</taxon>
        <taxon>Insecta</taxon>
        <taxon>Pterygota</taxon>
        <taxon>Neoptera</taxon>
        <taxon>Paraneoptera</taxon>
        <taxon>Hemiptera</taxon>
        <taxon>Auchenorrhyncha</taxon>
        <taxon>Fulgoroidea</taxon>
        <taxon>Delphacidae</taxon>
        <taxon>Criomorphinae</taxon>
        <taxon>Laodelphax</taxon>
    </lineage>
</organism>
<feature type="transmembrane region" description="Helical" evidence="8">
    <location>
        <begin position="166"/>
        <end position="187"/>
    </location>
</feature>
<feature type="transmembrane region" description="Helical" evidence="8">
    <location>
        <begin position="141"/>
        <end position="160"/>
    </location>
</feature>
<evidence type="ECO:0000256" key="8">
    <source>
        <dbReference type="SAM" id="Phobius"/>
    </source>
</evidence>
<evidence type="ECO:0000313" key="10">
    <source>
        <dbReference type="EMBL" id="RZF39309.1"/>
    </source>
</evidence>
<dbReference type="PANTHER" id="PTHR48021:SF1">
    <property type="entry name" value="GH07001P-RELATED"/>
    <property type="match status" value="1"/>
</dbReference>
<dbReference type="GO" id="GO:0005886">
    <property type="term" value="C:plasma membrane"/>
    <property type="evidence" value="ECO:0007669"/>
    <property type="project" value="UniProtKB-SubCell"/>
</dbReference>
<evidence type="ECO:0000256" key="7">
    <source>
        <dbReference type="ARBA" id="ARBA00023136"/>
    </source>
</evidence>
<dbReference type="AlphaFoldDB" id="A0A482X0H7"/>
<feature type="transmembrane region" description="Helical" evidence="8">
    <location>
        <begin position="107"/>
        <end position="129"/>
    </location>
</feature>
<dbReference type="InParanoid" id="A0A482X0H7"/>
<proteinExistence type="predicted"/>
<evidence type="ECO:0000256" key="6">
    <source>
        <dbReference type="ARBA" id="ARBA00022989"/>
    </source>
</evidence>
<dbReference type="Proteomes" id="UP000291343">
    <property type="component" value="Unassembled WGS sequence"/>
</dbReference>
<dbReference type="PROSITE" id="PS00217">
    <property type="entry name" value="SUGAR_TRANSPORT_2"/>
    <property type="match status" value="1"/>
</dbReference>
<feature type="transmembrane region" description="Helical" evidence="8">
    <location>
        <begin position="84"/>
        <end position="101"/>
    </location>
</feature>
<evidence type="ECO:0000259" key="9">
    <source>
        <dbReference type="PROSITE" id="PS50850"/>
    </source>
</evidence>
<dbReference type="PROSITE" id="PS50850">
    <property type="entry name" value="MFS"/>
    <property type="match status" value="1"/>
</dbReference>
<feature type="transmembrane region" description="Helical" evidence="8">
    <location>
        <begin position="394"/>
        <end position="412"/>
    </location>
</feature>
<comment type="subcellular location">
    <subcellularLocation>
        <location evidence="1">Cell membrane</location>
        <topology evidence="1">Multi-pass membrane protein</topology>
    </subcellularLocation>
</comment>
<dbReference type="Pfam" id="PF00083">
    <property type="entry name" value="Sugar_tr"/>
    <property type="match status" value="1"/>
</dbReference>
<gene>
    <name evidence="10" type="ORF">LSTR_LSTR012604</name>
</gene>
<keyword evidence="3" id="KW-1003">Cell membrane</keyword>
<dbReference type="PRINTS" id="PR00171">
    <property type="entry name" value="SUGRTRNSPORT"/>
</dbReference>
<keyword evidence="7 8" id="KW-0472">Membrane</keyword>
<dbReference type="InterPro" id="IPR005829">
    <property type="entry name" value="Sugar_transporter_CS"/>
</dbReference>
<evidence type="ECO:0000313" key="11">
    <source>
        <dbReference type="Proteomes" id="UP000291343"/>
    </source>
</evidence>
<dbReference type="SMR" id="A0A482X0H7"/>